<organism evidence="1 2">
    <name type="scientific">Daphnia magna</name>
    <dbReference type="NCBI Taxonomy" id="35525"/>
    <lineage>
        <taxon>Eukaryota</taxon>
        <taxon>Metazoa</taxon>
        <taxon>Ecdysozoa</taxon>
        <taxon>Arthropoda</taxon>
        <taxon>Crustacea</taxon>
        <taxon>Branchiopoda</taxon>
        <taxon>Diplostraca</taxon>
        <taxon>Cladocera</taxon>
        <taxon>Anomopoda</taxon>
        <taxon>Daphniidae</taxon>
        <taxon>Daphnia</taxon>
    </lineage>
</organism>
<gene>
    <name evidence="1" type="ORF">APZ42_029798</name>
</gene>
<name>A0A162D473_9CRUS</name>
<protein>
    <submittedName>
        <fullName evidence="1">Uncharacterized protein</fullName>
    </submittedName>
</protein>
<dbReference type="EMBL" id="LRGB01002648">
    <property type="protein sequence ID" value="KZS06664.1"/>
    <property type="molecule type" value="Genomic_DNA"/>
</dbReference>
<evidence type="ECO:0000313" key="1">
    <source>
        <dbReference type="EMBL" id="KZS06664.1"/>
    </source>
</evidence>
<proteinExistence type="predicted"/>
<accession>A0A162D473</accession>
<dbReference type="AlphaFoldDB" id="A0A162D473"/>
<evidence type="ECO:0000313" key="2">
    <source>
        <dbReference type="Proteomes" id="UP000076858"/>
    </source>
</evidence>
<sequence>METKQPLKESSTNQVNETSDEDEYFPLNFVNCYFDIFYSVVNAHFQI</sequence>
<keyword evidence="2" id="KW-1185">Reference proteome</keyword>
<dbReference type="Proteomes" id="UP000076858">
    <property type="component" value="Unassembled WGS sequence"/>
</dbReference>
<reference evidence="1 2" key="1">
    <citation type="submission" date="2016-03" db="EMBL/GenBank/DDBJ databases">
        <title>EvidentialGene: Evidence-directed Construction of Genes on Genomes.</title>
        <authorList>
            <person name="Gilbert D.G."/>
            <person name="Choi J.-H."/>
            <person name="Mockaitis K."/>
            <person name="Colbourne J."/>
            <person name="Pfrender M."/>
        </authorList>
    </citation>
    <scope>NUCLEOTIDE SEQUENCE [LARGE SCALE GENOMIC DNA]</scope>
    <source>
        <strain evidence="1 2">Xinb3</strain>
        <tissue evidence="1">Complete organism</tissue>
    </source>
</reference>
<comment type="caution">
    <text evidence="1">The sequence shown here is derived from an EMBL/GenBank/DDBJ whole genome shotgun (WGS) entry which is preliminary data.</text>
</comment>